<dbReference type="Gramene" id="OMERI05G17480.1">
    <property type="protein sequence ID" value="OMERI05G17480.1"/>
    <property type="gene ID" value="OMERI05G17480"/>
</dbReference>
<proteinExistence type="inferred from homology"/>
<feature type="transmembrane region" description="Helical" evidence="9">
    <location>
        <begin position="285"/>
        <end position="310"/>
    </location>
</feature>
<keyword evidence="3 9" id="KW-0813">Transport</keyword>
<evidence type="ECO:0000256" key="9">
    <source>
        <dbReference type="RuleBase" id="RU362088"/>
    </source>
</evidence>
<reference evidence="10" key="2">
    <citation type="submission" date="2018-05" db="EMBL/GenBank/DDBJ databases">
        <title>OmerRS3 (Oryza meridionalis Reference Sequence Version 3).</title>
        <authorList>
            <person name="Zhang J."/>
            <person name="Kudrna D."/>
            <person name="Lee S."/>
            <person name="Talag J."/>
            <person name="Welchert J."/>
            <person name="Wing R.A."/>
        </authorList>
    </citation>
    <scope>NUCLEOTIDE SEQUENCE [LARGE SCALE GENOMIC DNA]</scope>
    <source>
        <strain evidence="10">cv. OR44</strain>
    </source>
</reference>
<comment type="caution">
    <text evidence="9">Lacks conserved residue(s) required for the propagation of feature annotation.</text>
</comment>
<evidence type="ECO:0000256" key="6">
    <source>
        <dbReference type="ARBA" id="ARBA00022989"/>
    </source>
</evidence>
<name>A0A0E0DST2_9ORYZ</name>
<feature type="transmembrane region" description="Helical" evidence="9">
    <location>
        <begin position="244"/>
        <end position="262"/>
    </location>
</feature>
<dbReference type="NCBIfam" id="TIGR00820">
    <property type="entry name" value="zip"/>
    <property type="match status" value="1"/>
</dbReference>
<feature type="transmembrane region" description="Helical" evidence="9">
    <location>
        <begin position="411"/>
        <end position="431"/>
    </location>
</feature>
<evidence type="ECO:0000256" key="8">
    <source>
        <dbReference type="ARBA" id="ARBA00023136"/>
    </source>
</evidence>
<protein>
    <submittedName>
        <fullName evidence="10">Uncharacterized protein</fullName>
    </submittedName>
</protein>
<evidence type="ECO:0000313" key="10">
    <source>
        <dbReference type="EnsemblPlants" id="OMERI05G17480.1"/>
    </source>
</evidence>
<keyword evidence="7 9" id="KW-0406">Ion transport</keyword>
<feature type="transmembrane region" description="Helical" evidence="9">
    <location>
        <begin position="148"/>
        <end position="174"/>
    </location>
</feature>
<evidence type="ECO:0000256" key="1">
    <source>
        <dbReference type="ARBA" id="ARBA00004651"/>
    </source>
</evidence>
<dbReference type="PANTHER" id="PTHR11040:SF177">
    <property type="entry name" value="ZINC TRANSPORTER 9"/>
    <property type="match status" value="1"/>
</dbReference>
<dbReference type="InterPro" id="IPR003689">
    <property type="entry name" value="ZIP"/>
</dbReference>
<keyword evidence="4" id="KW-1003">Cell membrane</keyword>
<feature type="transmembrane region" description="Helical" evidence="9">
    <location>
        <begin position="74"/>
        <end position="95"/>
    </location>
</feature>
<keyword evidence="11" id="KW-1185">Reference proteome</keyword>
<dbReference type="InterPro" id="IPR004698">
    <property type="entry name" value="Zn/Fe_permease_fun/pln"/>
</dbReference>
<dbReference type="AlphaFoldDB" id="A0A0E0DST2"/>
<dbReference type="PANTHER" id="PTHR11040">
    <property type="entry name" value="ZINC/IRON TRANSPORTER"/>
    <property type="match status" value="1"/>
</dbReference>
<evidence type="ECO:0000256" key="7">
    <source>
        <dbReference type="ARBA" id="ARBA00023065"/>
    </source>
</evidence>
<evidence type="ECO:0000256" key="2">
    <source>
        <dbReference type="ARBA" id="ARBA00006939"/>
    </source>
</evidence>
<dbReference type="Pfam" id="PF02535">
    <property type="entry name" value="Zip"/>
    <property type="match status" value="2"/>
</dbReference>
<keyword evidence="8 9" id="KW-0472">Membrane</keyword>
<evidence type="ECO:0000313" key="11">
    <source>
        <dbReference type="Proteomes" id="UP000008021"/>
    </source>
</evidence>
<feature type="transmembrane region" description="Helical" evidence="9">
    <location>
        <begin position="107"/>
        <end position="128"/>
    </location>
</feature>
<dbReference type="EnsemblPlants" id="OMERI05G17480.1">
    <property type="protein sequence ID" value="OMERI05G17480.1"/>
    <property type="gene ID" value="OMERI05G17480"/>
</dbReference>
<dbReference type="GO" id="GO:0005385">
    <property type="term" value="F:zinc ion transmembrane transporter activity"/>
    <property type="evidence" value="ECO:0007669"/>
    <property type="project" value="InterPro"/>
</dbReference>
<evidence type="ECO:0000256" key="4">
    <source>
        <dbReference type="ARBA" id="ARBA00022475"/>
    </source>
</evidence>
<accession>A0A0E0DST2</accession>
<sequence>MLLCLYQYNCTDTNSTLAVRSIITNLWPQAKKMAFDLKLTACLLLAVFSLAAAADCECQPSDEGHDAAKSRTLKVIAIFCILVGSSAGCAIPSLGRRFPALRPDTSLFFALKAFAAGVILATAFVHILPVSFDKLGSPCLVDGPWRKYPFTGLVAMLAAVATLLLDTIATGYFLQRAQDSRGAAAAVAACGGDASPSHDHERGHAHGVSSAVIASATMPSDAADDCDDAEDRAKLVRHRVISQVFELGIIVHSIIIGISLGASESPSTIRPLVAALTFHQFFEGIGLGGCIVQSTCGVGFLSNGVILCAIRLKFYSSVFNSTKCEKIYKNIIVVARFNLKSAVTMAIFFSLTTPVGIMIGIGISSAYNENSPTALIVEGILDAAAAGILNYMALVDLLAEDFMNPTVRKSGRLQLIISISLLVGIALMSLLEEPD</sequence>
<keyword evidence="5 9" id="KW-0812">Transmembrane</keyword>
<organism evidence="10">
    <name type="scientific">Oryza meridionalis</name>
    <dbReference type="NCBI Taxonomy" id="40149"/>
    <lineage>
        <taxon>Eukaryota</taxon>
        <taxon>Viridiplantae</taxon>
        <taxon>Streptophyta</taxon>
        <taxon>Embryophyta</taxon>
        <taxon>Tracheophyta</taxon>
        <taxon>Spermatophyta</taxon>
        <taxon>Magnoliopsida</taxon>
        <taxon>Liliopsida</taxon>
        <taxon>Poales</taxon>
        <taxon>Poaceae</taxon>
        <taxon>BOP clade</taxon>
        <taxon>Oryzoideae</taxon>
        <taxon>Oryzeae</taxon>
        <taxon>Oryzinae</taxon>
        <taxon>Oryza</taxon>
    </lineage>
</organism>
<dbReference type="Proteomes" id="UP000008021">
    <property type="component" value="Chromosome 5"/>
</dbReference>
<keyword evidence="6 9" id="KW-1133">Transmembrane helix</keyword>
<evidence type="ECO:0000256" key="3">
    <source>
        <dbReference type="ARBA" id="ARBA00022448"/>
    </source>
</evidence>
<dbReference type="GO" id="GO:0005886">
    <property type="term" value="C:plasma membrane"/>
    <property type="evidence" value="ECO:0007669"/>
    <property type="project" value="UniProtKB-SubCell"/>
</dbReference>
<evidence type="ECO:0000256" key="5">
    <source>
        <dbReference type="ARBA" id="ARBA00022692"/>
    </source>
</evidence>
<comment type="similarity">
    <text evidence="2 9">Belongs to the ZIP transporter (TC 2.A.5) family.</text>
</comment>
<comment type="subcellular location">
    <subcellularLocation>
        <location evidence="1">Cell membrane</location>
        <topology evidence="1">Multi-pass membrane protein</topology>
    </subcellularLocation>
    <subcellularLocation>
        <location evidence="9">Membrane</location>
        <topology evidence="9">Multi-pass membrane protein</topology>
    </subcellularLocation>
</comment>
<feature type="transmembrane region" description="Helical" evidence="9">
    <location>
        <begin position="379"/>
        <end position="399"/>
    </location>
</feature>
<dbReference type="STRING" id="40149.A0A0E0DST2"/>
<feature type="transmembrane region" description="Helical" evidence="9">
    <location>
        <begin position="35"/>
        <end position="54"/>
    </location>
</feature>
<reference evidence="10" key="1">
    <citation type="submission" date="2015-04" db="UniProtKB">
        <authorList>
            <consortium name="EnsemblPlants"/>
        </authorList>
    </citation>
    <scope>IDENTIFICATION</scope>
</reference>
<feature type="transmembrane region" description="Helical" evidence="9">
    <location>
        <begin position="346"/>
        <end position="367"/>
    </location>
</feature>